<name>A0A327XNN4_9RHOB</name>
<protein>
    <submittedName>
        <fullName evidence="1">Uncharacterized protein (TIGR02453 family)</fullName>
    </submittedName>
</protein>
<comment type="caution">
    <text evidence="1">The sequence shown here is derived from an EMBL/GenBank/DDBJ whole genome shotgun (WGS) entry which is preliminary data.</text>
</comment>
<dbReference type="PIRSF" id="PIRSF028451">
    <property type="entry name" value="UCP028451"/>
    <property type="match status" value="1"/>
</dbReference>
<dbReference type="Proteomes" id="UP000249165">
    <property type="component" value="Unassembled WGS sequence"/>
</dbReference>
<gene>
    <name evidence="1" type="ORF">ATI53_10655</name>
</gene>
<sequence>MTTQDERSDFAPRARGFLTDLAAHNDRDWFRAEKPRYDAEVRRPAEHLVARVATALAGQTHSTVRAKLFRLHRDVRRSEDKTPFYTHLHASWTPPDGHAWYFGLSPEYAAAGTGVMQFDNAQARDWATAIDGPQGDALAALLHDLNARLDPPELDAPPEPFACDHPHADLLRRTGCVVWIDGLYGALCDDPEAALLTAFDRLAPIHDWLDRAL</sequence>
<accession>A0A327XNN4</accession>
<dbReference type="RefSeq" id="WP_111551249.1">
    <property type="nucleotide sequence ID" value="NZ_LIGL01000079.1"/>
</dbReference>
<dbReference type="AlphaFoldDB" id="A0A327XNN4"/>
<dbReference type="NCBIfam" id="TIGR02453">
    <property type="entry name" value="TIGR02453 family protein"/>
    <property type="match status" value="1"/>
</dbReference>
<proteinExistence type="predicted"/>
<evidence type="ECO:0000313" key="2">
    <source>
        <dbReference type="Proteomes" id="UP000249165"/>
    </source>
</evidence>
<dbReference type="OrthoDB" id="9794241at2"/>
<organism evidence="1 2">
    <name type="scientific">Salipiger aestuarii</name>
    <dbReference type="NCBI Taxonomy" id="568098"/>
    <lineage>
        <taxon>Bacteria</taxon>
        <taxon>Pseudomonadati</taxon>
        <taxon>Pseudomonadota</taxon>
        <taxon>Alphaproteobacteria</taxon>
        <taxon>Rhodobacterales</taxon>
        <taxon>Roseobacteraceae</taxon>
        <taxon>Salipiger</taxon>
    </lineage>
</organism>
<dbReference type="Pfam" id="PF09365">
    <property type="entry name" value="DUF2461"/>
    <property type="match status" value="1"/>
</dbReference>
<dbReference type="PANTHER" id="PTHR36452:SF1">
    <property type="entry name" value="DUF2461 DOMAIN-CONTAINING PROTEIN"/>
    <property type="match status" value="1"/>
</dbReference>
<keyword evidence="2" id="KW-1185">Reference proteome</keyword>
<dbReference type="InterPro" id="IPR012808">
    <property type="entry name" value="CHP02453"/>
</dbReference>
<dbReference type="PANTHER" id="PTHR36452">
    <property type="entry name" value="CHROMOSOME 12, WHOLE GENOME SHOTGUN SEQUENCE"/>
    <property type="match status" value="1"/>
</dbReference>
<evidence type="ECO:0000313" key="1">
    <source>
        <dbReference type="EMBL" id="RAK09862.1"/>
    </source>
</evidence>
<dbReference type="EMBL" id="QLMG01000065">
    <property type="protein sequence ID" value="RAK09862.1"/>
    <property type="molecule type" value="Genomic_DNA"/>
</dbReference>
<reference evidence="1 2" key="1">
    <citation type="submission" date="2018-06" db="EMBL/GenBank/DDBJ databases">
        <title>Genomic Encyclopedia of Archaeal and Bacterial Type Strains, Phase II (KMG-II): from individual species to whole genera.</title>
        <authorList>
            <person name="Goeker M."/>
        </authorList>
    </citation>
    <scope>NUCLEOTIDE SEQUENCE [LARGE SCALE GENOMIC DNA]</scope>
    <source>
        <strain evidence="1 2">DSM 22011</strain>
    </source>
</reference>
<dbReference type="InterPro" id="IPR015996">
    <property type="entry name" value="UCP028451"/>
</dbReference>